<dbReference type="InterPro" id="IPR001347">
    <property type="entry name" value="SIS_dom"/>
</dbReference>
<dbReference type="Gene3D" id="1.10.8.1080">
    <property type="match status" value="1"/>
</dbReference>
<sequence length="286" mass="31979">MKKLDELNINELVTIFNNSTLDIYKALEKVQNDLEIVSGKISNTIKNKGRVIYVGAGSSGRIGLVDALDVIPTFNEREWFKYSMAGGDQAILNSLEGFEDDWDLGYLDAKKFKITQKDLIVGLSASGNTRYVKGFFDYAKNSKAYNILIENKTGGICEKSSNYIINIDTGPEIIDGSTRLKSATAQKIILNMFSSIAAIKNNKVYDNLMIEVTPINEKLILRSYNIISKIVGASLEQAKEYYKRSDNNIKIACIMFKLKVSKSKAGELLKLNDNNLRKVLENDSNN</sequence>
<dbReference type="Pfam" id="PF22645">
    <property type="entry name" value="GKRP_SIS_N"/>
    <property type="match status" value="1"/>
</dbReference>
<dbReference type="Proteomes" id="UP001327314">
    <property type="component" value="Chromosome"/>
</dbReference>
<dbReference type="EMBL" id="CP141046">
    <property type="protein sequence ID" value="WQQ20173.1"/>
    <property type="molecule type" value="Genomic_DNA"/>
</dbReference>
<dbReference type="SUPFAM" id="SSF53697">
    <property type="entry name" value="SIS domain"/>
    <property type="match status" value="1"/>
</dbReference>
<proteinExistence type="predicted"/>
<reference evidence="3 4" key="1">
    <citation type="submission" date="2023-12" db="EMBL/GenBank/DDBJ databases">
        <title>Hybrid Genome Assemblies of Mycoplasma cynos and Mycoplasma felis isolated from Dogs and Cats with Infectious Respiratory Disease.</title>
        <authorList>
            <person name="Framst I."/>
            <person name="Cai H."/>
            <person name="Ramesh P."/>
            <person name="Maboni G."/>
        </authorList>
    </citation>
    <scope>NUCLEOTIDE SEQUENCE [LARGE SCALE GENOMIC DNA]</scope>
    <source>
        <strain evidence="3 4">30510</strain>
    </source>
</reference>
<feature type="domain" description="SIS" evidence="2">
    <location>
        <begin position="41"/>
        <end position="139"/>
    </location>
</feature>
<evidence type="ECO:0000259" key="2">
    <source>
        <dbReference type="Pfam" id="PF22645"/>
    </source>
</evidence>
<evidence type="ECO:0000313" key="3">
    <source>
        <dbReference type="EMBL" id="WQQ20173.1"/>
    </source>
</evidence>
<evidence type="ECO:0000256" key="1">
    <source>
        <dbReference type="ARBA" id="ARBA00023277"/>
    </source>
</evidence>
<dbReference type="AlphaFoldDB" id="A0ABD8AJU9"/>
<dbReference type="PANTHER" id="PTHR10088:SF4">
    <property type="entry name" value="GLUCOKINASE REGULATORY PROTEIN"/>
    <property type="match status" value="1"/>
</dbReference>
<dbReference type="EC" id="4.2.1.126" evidence="3"/>
<accession>A0ABD8AJU9</accession>
<dbReference type="PANTHER" id="PTHR10088">
    <property type="entry name" value="GLUCOKINASE REGULATORY PROTEIN"/>
    <property type="match status" value="1"/>
</dbReference>
<gene>
    <name evidence="3" type="ORF">RRG46_01335</name>
</gene>
<name>A0ABD8AJU9_9BACT</name>
<dbReference type="Gene3D" id="3.40.50.10490">
    <property type="entry name" value="Glucose-6-phosphate isomerase like protein, domain 1"/>
    <property type="match status" value="1"/>
</dbReference>
<dbReference type="GO" id="GO:0016829">
    <property type="term" value="F:lyase activity"/>
    <property type="evidence" value="ECO:0007669"/>
    <property type="project" value="UniProtKB-KW"/>
</dbReference>
<evidence type="ECO:0000313" key="4">
    <source>
        <dbReference type="Proteomes" id="UP001327314"/>
    </source>
</evidence>
<dbReference type="RefSeq" id="WP_284520442.1">
    <property type="nucleotide sequence ID" value="NZ_CP110273.1"/>
</dbReference>
<dbReference type="NCBIfam" id="NF003915">
    <property type="entry name" value="PRK05441.1"/>
    <property type="match status" value="1"/>
</dbReference>
<keyword evidence="3" id="KW-0456">Lyase</keyword>
<dbReference type="InterPro" id="IPR046348">
    <property type="entry name" value="SIS_dom_sf"/>
</dbReference>
<dbReference type="InterPro" id="IPR040190">
    <property type="entry name" value="MURQ/GCKR"/>
</dbReference>
<protein>
    <submittedName>
        <fullName evidence="3">N-acetylmuramic acid 6-phosphate etherase</fullName>
        <ecNumber evidence="3">4.2.1.126</ecNumber>
    </submittedName>
</protein>
<organism evidence="3 4">
    <name type="scientific">Mycoplasmopsis cynos</name>
    <dbReference type="NCBI Taxonomy" id="171284"/>
    <lineage>
        <taxon>Bacteria</taxon>
        <taxon>Bacillati</taxon>
        <taxon>Mycoplasmatota</taxon>
        <taxon>Mycoplasmoidales</taxon>
        <taxon>Metamycoplasmataceae</taxon>
        <taxon>Mycoplasmopsis</taxon>
    </lineage>
</organism>
<keyword evidence="1" id="KW-0119">Carbohydrate metabolism</keyword>